<evidence type="ECO:0000313" key="1">
    <source>
        <dbReference type="EMBL" id="TFK69390.1"/>
    </source>
</evidence>
<sequence length="149" mass="16672">FSGDEFAWGDSAYPLSPRMIPIHKEPASLQPENKFFDKKVSTIRVRSEHCMGALKSRFPCLRSLRVNITSVDDHWDACRWITIAIIIHNMVIDVEGSAVEDMGTTNMGSSQVGGDNEGEGDEEEEEVDDSEAGELKRQRLIAELLANYN</sequence>
<protein>
    <submittedName>
        <fullName evidence="1">Uncharacterized protein</fullName>
    </submittedName>
</protein>
<organism evidence="1 2">
    <name type="scientific">Pluteus cervinus</name>
    <dbReference type="NCBI Taxonomy" id="181527"/>
    <lineage>
        <taxon>Eukaryota</taxon>
        <taxon>Fungi</taxon>
        <taxon>Dikarya</taxon>
        <taxon>Basidiomycota</taxon>
        <taxon>Agaricomycotina</taxon>
        <taxon>Agaricomycetes</taxon>
        <taxon>Agaricomycetidae</taxon>
        <taxon>Agaricales</taxon>
        <taxon>Pluteineae</taxon>
        <taxon>Pluteaceae</taxon>
        <taxon>Pluteus</taxon>
    </lineage>
</organism>
<name>A0ACD3AUH0_9AGAR</name>
<proteinExistence type="predicted"/>
<dbReference type="Proteomes" id="UP000308600">
    <property type="component" value="Unassembled WGS sequence"/>
</dbReference>
<feature type="non-terminal residue" evidence="1">
    <location>
        <position position="1"/>
    </location>
</feature>
<keyword evidence="2" id="KW-1185">Reference proteome</keyword>
<gene>
    <name evidence="1" type="ORF">BDN72DRAFT_767955</name>
</gene>
<accession>A0ACD3AUH0</accession>
<evidence type="ECO:0000313" key="2">
    <source>
        <dbReference type="Proteomes" id="UP000308600"/>
    </source>
</evidence>
<dbReference type="EMBL" id="ML208331">
    <property type="protein sequence ID" value="TFK69390.1"/>
    <property type="molecule type" value="Genomic_DNA"/>
</dbReference>
<reference evidence="1 2" key="1">
    <citation type="journal article" date="2019" name="Nat. Ecol. Evol.">
        <title>Megaphylogeny resolves global patterns of mushroom evolution.</title>
        <authorList>
            <person name="Varga T."/>
            <person name="Krizsan K."/>
            <person name="Foldi C."/>
            <person name="Dima B."/>
            <person name="Sanchez-Garcia M."/>
            <person name="Sanchez-Ramirez S."/>
            <person name="Szollosi G.J."/>
            <person name="Szarkandi J.G."/>
            <person name="Papp V."/>
            <person name="Albert L."/>
            <person name="Andreopoulos W."/>
            <person name="Angelini C."/>
            <person name="Antonin V."/>
            <person name="Barry K.W."/>
            <person name="Bougher N.L."/>
            <person name="Buchanan P."/>
            <person name="Buyck B."/>
            <person name="Bense V."/>
            <person name="Catcheside P."/>
            <person name="Chovatia M."/>
            <person name="Cooper J."/>
            <person name="Damon W."/>
            <person name="Desjardin D."/>
            <person name="Finy P."/>
            <person name="Geml J."/>
            <person name="Haridas S."/>
            <person name="Hughes K."/>
            <person name="Justo A."/>
            <person name="Karasinski D."/>
            <person name="Kautmanova I."/>
            <person name="Kiss B."/>
            <person name="Kocsube S."/>
            <person name="Kotiranta H."/>
            <person name="LaButti K.M."/>
            <person name="Lechner B.E."/>
            <person name="Liimatainen K."/>
            <person name="Lipzen A."/>
            <person name="Lukacs Z."/>
            <person name="Mihaltcheva S."/>
            <person name="Morgado L.N."/>
            <person name="Niskanen T."/>
            <person name="Noordeloos M.E."/>
            <person name="Ohm R.A."/>
            <person name="Ortiz-Santana B."/>
            <person name="Ovrebo C."/>
            <person name="Racz N."/>
            <person name="Riley R."/>
            <person name="Savchenko A."/>
            <person name="Shiryaev A."/>
            <person name="Soop K."/>
            <person name="Spirin V."/>
            <person name="Szebenyi C."/>
            <person name="Tomsovsky M."/>
            <person name="Tulloss R.E."/>
            <person name="Uehling J."/>
            <person name="Grigoriev I.V."/>
            <person name="Vagvolgyi C."/>
            <person name="Papp T."/>
            <person name="Martin F.M."/>
            <person name="Miettinen O."/>
            <person name="Hibbett D.S."/>
            <person name="Nagy L.G."/>
        </authorList>
    </citation>
    <scope>NUCLEOTIDE SEQUENCE [LARGE SCALE GENOMIC DNA]</scope>
    <source>
        <strain evidence="1 2">NL-1719</strain>
    </source>
</reference>